<evidence type="ECO:0000313" key="8">
    <source>
        <dbReference type="Proteomes" id="UP000095284"/>
    </source>
</evidence>
<gene>
    <name evidence="7" type="ORF">BXYJ_LOCUS1733</name>
</gene>
<reference evidence="10" key="1">
    <citation type="submission" date="2016-11" db="UniProtKB">
        <authorList>
            <consortium name="WormBaseParasite"/>
        </authorList>
    </citation>
    <scope>IDENTIFICATION</scope>
</reference>
<dbReference type="SMR" id="A0A1I7RYC7"/>
<dbReference type="OrthoDB" id="10256333at2759"/>
<sequence length="149" mass="16383">METILSSTVFAAIDPPKLNISAPRWAKLPSANQTLFVSIVVYFLVTAGIVYDIINEPPSIGTTVDERGIQRPQAIMPYRINGQYIMEGLVASFMFSLTAIGFIVLDKANSSQMGKKNRLIMLGVGIGLVAVGYSVTRLFMKIKMPSYLY</sequence>
<evidence type="ECO:0000256" key="2">
    <source>
        <dbReference type="ARBA" id="ARBA00009376"/>
    </source>
</evidence>
<dbReference type="GO" id="GO:0008250">
    <property type="term" value="C:oligosaccharyltransferase complex"/>
    <property type="evidence" value="ECO:0007669"/>
    <property type="project" value="UniProtKB-UniRule"/>
</dbReference>
<protein>
    <recommendedName>
        <fullName evidence="6">Oligosaccharyltransferase complex subunit</fullName>
    </recommendedName>
</protein>
<keyword evidence="4 6" id="KW-1133">Transmembrane helix</keyword>
<feature type="transmembrane region" description="Helical" evidence="6">
    <location>
        <begin position="34"/>
        <end position="54"/>
    </location>
</feature>
<comment type="function">
    <text evidence="6">Specific component of the STT3A-containing form of the oligosaccharyl transferase (OST) complex that catalyzes the initial transfer of a defined glycan (Glc(3)Man(9)GlcNAc(2) in eukaryotes) from the lipid carrier dolichol-pyrophosphate to an asparagine residue within an Asn-X-Ser/Thr consensus motif in nascent polypeptide chains, the first step in protein N-glycosylation. N-glycosylation occurs cotranslationally and the complex associates with the Sec61 complex at the channel-forming translocon complex that mediates protein translocation across the endoplasmic reticulum (ER). All subunits are required for a maximal enzyme activity.</text>
</comment>
<dbReference type="InterPro" id="IPR021149">
    <property type="entry name" value="OligosaccharylTrfase_OST3/OST6"/>
</dbReference>
<evidence type="ECO:0000313" key="10">
    <source>
        <dbReference type="WBParaSite" id="BXY_0574400.1"/>
    </source>
</evidence>
<dbReference type="PANTHER" id="PTHR13160">
    <property type="entry name" value="OLIGOSACCHARYLTRANSFERASE COMPLEX SUBUNIT OSTC"/>
    <property type="match status" value="1"/>
</dbReference>
<evidence type="ECO:0000256" key="6">
    <source>
        <dbReference type="RuleBase" id="RU366060"/>
    </source>
</evidence>
<dbReference type="Proteomes" id="UP000095284">
    <property type="component" value="Unplaced"/>
</dbReference>
<proteinExistence type="inferred from homology"/>
<keyword evidence="5 6" id="KW-0472">Membrane</keyword>
<name>A0A1I7RYC7_BURXY</name>
<evidence type="ECO:0000313" key="9">
    <source>
        <dbReference type="Proteomes" id="UP000659654"/>
    </source>
</evidence>
<comment type="similarity">
    <text evidence="2 6">Belongs to the OSTC family.</text>
</comment>
<dbReference type="Pfam" id="PF04756">
    <property type="entry name" value="OST3_OST6"/>
    <property type="match status" value="1"/>
</dbReference>
<feature type="transmembrane region" description="Helical" evidence="6">
    <location>
        <begin position="117"/>
        <end position="140"/>
    </location>
</feature>
<dbReference type="Proteomes" id="UP000582659">
    <property type="component" value="Unassembled WGS sequence"/>
</dbReference>
<evidence type="ECO:0000313" key="7">
    <source>
        <dbReference type="EMBL" id="CAD5210034.1"/>
    </source>
</evidence>
<dbReference type="PANTHER" id="PTHR13160:SF4">
    <property type="entry name" value="OLIGOSACCHARYLTRANSFERASE COMPLEX SUBUNIT OSTC"/>
    <property type="match status" value="1"/>
</dbReference>
<comment type="subunit">
    <text evidence="6">Component of the oligosaccharyltransferase (OST) complex.</text>
</comment>
<feature type="transmembrane region" description="Helical" evidence="6">
    <location>
        <begin position="84"/>
        <end position="105"/>
    </location>
</feature>
<comment type="subcellular location">
    <subcellularLocation>
        <location evidence="1 6">Membrane</location>
        <topology evidence="1 6">Multi-pass membrane protein</topology>
    </subcellularLocation>
</comment>
<keyword evidence="3 6" id="KW-0812">Transmembrane</keyword>
<dbReference type="AlphaFoldDB" id="A0A1I7RYC7"/>
<evidence type="ECO:0000256" key="3">
    <source>
        <dbReference type="ARBA" id="ARBA00022692"/>
    </source>
</evidence>
<evidence type="ECO:0000256" key="5">
    <source>
        <dbReference type="ARBA" id="ARBA00023136"/>
    </source>
</evidence>
<dbReference type="InterPro" id="IPR042416">
    <property type="entry name" value="OSTC"/>
</dbReference>
<dbReference type="EMBL" id="CAJFDI010000001">
    <property type="protein sequence ID" value="CAD5210034.1"/>
    <property type="molecule type" value="Genomic_DNA"/>
</dbReference>
<evidence type="ECO:0000256" key="1">
    <source>
        <dbReference type="ARBA" id="ARBA00004141"/>
    </source>
</evidence>
<accession>A0A1I7RYC7</accession>
<dbReference type="WBParaSite" id="BXY_0574400.1">
    <property type="protein sequence ID" value="BXY_0574400.1"/>
    <property type="gene ID" value="BXY_0574400"/>
</dbReference>
<dbReference type="eggNOG" id="KOG3356">
    <property type="taxonomic scope" value="Eukaryota"/>
</dbReference>
<reference evidence="7" key="2">
    <citation type="submission" date="2020-09" db="EMBL/GenBank/DDBJ databases">
        <authorList>
            <person name="Kikuchi T."/>
        </authorList>
    </citation>
    <scope>NUCLEOTIDE SEQUENCE</scope>
    <source>
        <strain evidence="7">Ka4C1</strain>
    </source>
</reference>
<dbReference type="EMBL" id="CAJFCV020000001">
    <property type="protein sequence ID" value="CAG9085597.1"/>
    <property type="molecule type" value="Genomic_DNA"/>
</dbReference>
<evidence type="ECO:0000256" key="4">
    <source>
        <dbReference type="ARBA" id="ARBA00022989"/>
    </source>
</evidence>
<dbReference type="Proteomes" id="UP000659654">
    <property type="component" value="Unassembled WGS sequence"/>
</dbReference>
<organism evidence="8 10">
    <name type="scientific">Bursaphelenchus xylophilus</name>
    <name type="common">Pinewood nematode worm</name>
    <name type="synonym">Aphelenchoides xylophilus</name>
    <dbReference type="NCBI Taxonomy" id="6326"/>
    <lineage>
        <taxon>Eukaryota</taxon>
        <taxon>Metazoa</taxon>
        <taxon>Ecdysozoa</taxon>
        <taxon>Nematoda</taxon>
        <taxon>Chromadorea</taxon>
        <taxon>Rhabditida</taxon>
        <taxon>Tylenchina</taxon>
        <taxon>Tylenchomorpha</taxon>
        <taxon>Aphelenchoidea</taxon>
        <taxon>Aphelenchoididae</taxon>
        <taxon>Bursaphelenchus</taxon>
    </lineage>
</organism>
<keyword evidence="9" id="KW-1185">Reference proteome</keyword>